<organism evidence="2 3">
    <name type="scientific">Nesterenkonia lutea</name>
    <dbReference type="NCBI Taxonomy" id="272919"/>
    <lineage>
        <taxon>Bacteria</taxon>
        <taxon>Bacillati</taxon>
        <taxon>Actinomycetota</taxon>
        <taxon>Actinomycetes</taxon>
        <taxon>Micrococcales</taxon>
        <taxon>Micrococcaceae</taxon>
        <taxon>Nesterenkonia</taxon>
    </lineage>
</organism>
<reference evidence="2 3" key="1">
    <citation type="submission" date="2020-10" db="EMBL/GenBank/DDBJ databases">
        <title>Sequencing the genomes of 1000 actinobacteria strains.</title>
        <authorList>
            <person name="Klenk H.-P."/>
        </authorList>
    </citation>
    <scope>NUCLEOTIDE SEQUENCE [LARGE SCALE GENOMIC DNA]</scope>
    <source>
        <strain evidence="2 3">DSM 15666</strain>
    </source>
</reference>
<proteinExistence type="predicted"/>
<dbReference type="RefSeq" id="WP_192594618.1">
    <property type="nucleotide sequence ID" value="NZ_BAAALJ010000017.1"/>
</dbReference>
<gene>
    <name evidence="2" type="ORF">H4W27_000581</name>
</gene>
<dbReference type="Proteomes" id="UP000643525">
    <property type="component" value="Unassembled WGS sequence"/>
</dbReference>
<dbReference type="SUPFAM" id="SSF56112">
    <property type="entry name" value="Protein kinase-like (PK-like)"/>
    <property type="match status" value="1"/>
</dbReference>
<feature type="region of interest" description="Disordered" evidence="1">
    <location>
        <begin position="134"/>
        <end position="163"/>
    </location>
</feature>
<feature type="region of interest" description="Disordered" evidence="1">
    <location>
        <begin position="46"/>
        <end position="82"/>
    </location>
</feature>
<evidence type="ECO:0000313" key="3">
    <source>
        <dbReference type="Proteomes" id="UP000643525"/>
    </source>
</evidence>
<dbReference type="InterPro" id="IPR011009">
    <property type="entry name" value="Kinase-like_dom_sf"/>
</dbReference>
<dbReference type="EMBL" id="JADBED010000001">
    <property type="protein sequence ID" value="MBE1523463.1"/>
    <property type="molecule type" value="Genomic_DNA"/>
</dbReference>
<comment type="caution">
    <text evidence="2">The sequence shown here is derived from an EMBL/GenBank/DDBJ whole genome shotgun (WGS) entry which is preliminary data.</text>
</comment>
<accession>A0ABR9JBZ9</accession>
<sequence>MLHTVAPLPSRTLAAEGRRWSVERAWPADGEPGVLMVEVAAVPEGHAVPAEGEPRGPEVAGGTGSRTDRTAAGTPLSRRARRAGRFWVQAPTESDPPAEHLELFAAGTDPDMPALEKVARGGIVIAHEPGRRAVVRHSSGTSSGHAESAGRANRPGSADRADETYTVVMPLDRAQTLREGMQHAQAFSGPFRLPRTIAEDESSATFQALPGISLHRPERFAPQEWEAAWDQVLEAWSTAIQHPGELPESTPVHDAPAEVRRLQRWEEKTRPYIMGADLFEEAVEATCEALRKLPRGRLIPAHRELRDEDLLWSPDLGPGLLKVSSAGRADPALDLGSLRACARWNELRGLWEAEQRAVVSRLINDTAYRNGVSDHALRTYEHSALLRLSCQYTFSPSLADAAEHLRAELVQAQERR</sequence>
<evidence type="ECO:0008006" key="4">
    <source>
        <dbReference type="Google" id="ProtNLM"/>
    </source>
</evidence>
<evidence type="ECO:0000313" key="2">
    <source>
        <dbReference type="EMBL" id="MBE1523463.1"/>
    </source>
</evidence>
<protein>
    <recommendedName>
        <fullName evidence="4">Aminoglycoside phosphotransferase domain-containing protein</fullName>
    </recommendedName>
</protein>
<keyword evidence="3" id="KW-1185">Reference proteome</keyword>
<evidence type="ECO:0000256" key="1">
    <source>
        <dbReference type="SAM" id="MobiDB-lite"/>
    </source>
</evidence>
<name>A0ABR9JBZ9_9MICC</name>